<evidence type="ECO:0000256" key="4">
    <source>
        <dbReference type="ARBA" id="ARBA00024195"/>
    </source>
</evidence>
<dbReference type="AlphaFoldDB" id="A0AAE1HEJ6"/>
<feature type="region of interest" description="Disordered" evidence="5">
    <location>
        <begin position="1"/>
        <end position="42"/>
    </location>
</feature>
<dbReference type="PANTHER" id="PTHR24258">
    <property type="entry name" value="SERINE PROTEASE-RELATED"/>
    <property type="match status" value="1"/>
</dbReference>
<keyword evidence="8" id="KW-1185">Reference proteome</keyword>
<sequence length="366" mass="39612">MPEGLEGGGGGAGAASRRGEERRVSRVAEDGEEVPPGTRRATRSAETLIQSAANMTVVRLRPAVLVLQAVQLALGATMVLQGQSTRGEETMSACFHLSRNVTGECRSLTACRSALEELKKRLYPQICGFVGASPIPEVCCPLDDVDNRVMTVSGLEPGEAPCAAHLGKKRKQPTVRQRDRRPGAIARQKCREYVDYVCREAPSAALMLGGKDVLDRCHYRVQLISGGTEVDPMEFPHMVLLGYGERSQPDDFACGGSLISPEYVLTAAHCRTSNQLKLPVRWALLGVLNRTAAPHPNARPQLIGVAEVIVHPDYRAHLRYHDIALLRLARAAEITDYVRPACLHTNLDVDPLGRSAIATGWGATGD</sequence>
<dbReference type="InterPro" id="IPR001314">
    <property type="entry name" value="Peptidase_S1A"/>
</dbReference>
<dbReference type="GO" id="GO:0006508">
    <property type="term" value="P:proteolysis"/>
    <property type="evidence" value="ECO:0007669"/>
    <property type="project" value="InterPro"/>
</dbReference>
<protein>
    <submittedName>
        <fullName evidence="7">Phenoloxidase-activating factor 1</fullName>
    </submittedName>
</protein>
<dbReference type="SMART" id="SM00020">
    <property type="entry name" value="Tryp_SPc"/>
    <property type="match status" value="1"/>
</dbReference>
<evidence type="ECO:0000313" key="8">
    <source>
        <dbReference type="Proteomes" id="UP001219518"/>
    </source>
</evidence>
<dbReference type="PROSITE" id="PS50240">
    <property type="entry name" value="TRYPSIN_DOM"/>
    <property type="match status" value="1"/>
</dbReference>
<dbReference type="PROSITE" id="PS00134">
    <property type="entry name" value="TRYPSIN_HIS"/>
    <property type="match status" value="1"/>
</dbReference>
<dbReference type="EMBL" id="JAHWGI010000970">
    <property type="protein sequence ID" value="KAK3919110.1"/>
    <property type="molecule type" value="Genomic_DNA"/>
</dbReference>
<dbReference type="InterPro" id="IPR018114">
    <property type="entry name" value="TRYPSIN_HIS"/>
</dbReference>
<feature type="non-terminal residue" evidence="7">
    <location>
        <position position="1"/>
    </location>
</feature>
<gene>
    <name evidence="7" type="ORF">KUF71_008259</name>
</gene>
<evidence type="ECO:0000256" key="5">
    <source>
        <dbReference type="SAM" id="MobiDB-lite"/>
    </source>
</evidence>
<proteinExistence type="inferred from homology"/>
<dbReference type="Gene3D" id="2.40.10.10">
    <property type="entry name" value="Trypsin-like serine proteases"/>
    <property type="match status" value="1"/>
</dbReference>
<dbReference type="SUPFAM" id="SSF50494">
    <property type="entry name" value="Trypsin-like serine proteases"/>
    <property type="match status" value="1"/>
</dbReference>
<evidence type="ECO:0000313" key="7">
    <source>
        <dbReference type="EMBL" id="KAK3919110.1"/>
    </source>
</evidence>
<dbReference type="Pfam" id="PF00089">
    <property type="entry name" value="Trypsin"/>
    <property type="match status" value="1"/>
</dbReference>
<accession>A0AAE1HEJ6</accession>
<feature type="compositionally biased region" description="Basic and acidic residues" evidence="5">
    <location>
        <begin position="17"/>
        <end position="29"/>
    </location>
</feature>
<evidence type="ECO:0000256" key="2">
    <source>
        <dbReference type="ARBA" id="ARBA00023157"/>
    </source>
</evidence>
<name>A0AAE1HEJ6_9NEOP</name>
<feature type="compositionally biased region" description="Gly residues" evidence="5">
    <location>
        <begin position="1"/>
        <end position="13"/>
    </location>
</feature>
<dbReference type="PRINTS" id="PR00722">
    <property type="entry name" value="CHYMOTRYPSIN"/>
</dbReference>
<reference evidence="7" key="1">
    <citation type="submission" date="2021-07" db="EMBL/GenBank/DDBJ databases">
        <authorList>
            <person name="Catto M.A."/>
            <person name="Jacobson A."/>
            <person name="Kennedy G."/>
            <person name="Labadie P."/>
            <person name="Hunt B.G."/>
            <person name="Srinivasan R."/>
        </authorList>
    </citation>
    <scope>NUCLEOTIDE SEQUENCE</scope>
    <source>
        <strain evidence="7">PL_HMW_Pooled</strain>
        <tissue evidence="7">Head</tissue>
    </source>
</reference>
<keyword evidence="2" id="KW-1015">Disulfide bond</keyword>
<dbReference type="InterPro" id="IPR043504">
    <property type="entry name" value="Peptidase_S1_PA_chymotrypsin"/>
</dbReference>
<comment type="similarity">
    <text evidence="4">Belongs to the peptidase S1 family. CLIP subfamily.</text>
</comment>
<dbReference type="PANTHER" id="PTHR24258:SF136">
    <property type="entry name" value="GH06673P-RELATED"/>
    <property type="match status" value="1"/>
</dbReference>
<dbReference type="InterPro" id="IPR001254">
    <property type="entry name" value="Trypsin_dom"/>
</dbReference>
<dbReference type="Proteomes" id="UP001219518">
    <property type="component" value="Unassembled WGS sequence"/>
</dbReference>
<evidence type="ECO:0000256" key="3">
    <source>
        <dbReference type="ARBA" id="ARBA00023180"/>
    </source>
</evidence>
<evidence type="ECO:0000256" key="1">
    <source>
        <dbReference type="ARBA" id="ARBA00022729"/>
    </source>
</evidence>
<organism evidence="7 8">
    <name type="scientific">Frankliniella fusca</name>
    <dbReference type="NCBI Taxonomy" id="407009"/>
    <lineage>
        <taxon>Eukaryota</taxon>
        <taxon>Metazoa</taxon>
        <taxon>Ecdysozoa</taxon>
        <taxon>Arthropoda</taxon>
        <taxon>Hexapoda</taxon>
        <taxon>Insecta</taxon>
        <taxon>Pterygota</taxon>
        <taxon>Neoptera</taxon>
        <taxon>Paraneoptera</taxon>
        <taxon>Thysanoptera</taxon>
        <taxon>Terebrantia</taxon>
        <taxon>Thripoidea</taxon>
        <taxon>Thripidae</taxon>
        <taxon>Frankliniella</taxon>
    </lineage>
</organism>
<evidence type="ECO:0000259" key="6">
    <source>
        <dbReference type="PROSITE" id="PS50240"/>
    </source>
</evidence>
<dbReference type="InterPro" id="IPR009003">
    <property type="entry name" value="Peptidase_S1_PA"/>
</dbReference>
<keyword evidence="3" id="KW-0325">Glycoprotein</keyword>
<dbReference type="GO" id="GO:0004252">
    <property type="term" value="F:serine-type endopeptidase activity"/>
    <property type="evidence" value="ECO:0007669"/>
    <property type="project" value="InterPro"/>
</dbReference>
<reference evidence="7" key="2">
    <citation type="journal article" date="2023" name="BMC Genomics">
        <title>Pest status, molecular evolution, and epigenetic factors derived from the genome assembly of Frankliniella fusca, a thysanopteran phytovirus vector.</title>
        <authorList>
            <person name="Catto M.A."/>
            <person name="Labadie P.E."/>
            <person name="Jacobson A.L."/>
            <person name="Kennedy G.G."/>
            <person name="Srinivasan R."/>
            <person name="Hunt B.G."/>
        </authorList>
    </citation>
    <scope>NUCLEOTIDE SEQUENCE</scope>
    <source>
        <strain evidence="7">PL_HMW_Pooled</strain>
    </source>
</reference>
<dbReference type="FunFam" id="2.40.10.10:FF:000028">
    <property type="entry name" value="Serine protease easter"/>
    <property type="match status" value="1"/>
</dbReference>
<dbReference type="CDD" id="cd00190">
    <property type="entry name" value="Tryp_SPc"/>
    <property type="match status" value="1"/>
</dbReference>
<keyword evidence="1" id="KW-0732">Signal</keyword>
<comment type="caution">
    <text evidence="7">The sequence shown here is derived from an EMBL/GenBank/DDBJ whole genome shotgun (WGS) entry which is preliminary data.</text>
</comment>
<feature type="domain" description="Peptidase S1" evidence="6">
    <location>
        <begin position="224"/>
        <end position="366"/>
    </location>
</feature>